<dbReference type="EMBL" id="JAGRRH010000004">
    <property type="protein sequence ID" value="KAG7370782.1"/>
    <property type="molecule type" value="Genomic_DNA"/>
</dbReference>
<proteinExistence type="predicted"/>
<accession>A0A9K3Q477</accession>
<dbReference type="InterPro" id="IPR050693">
    <property type="entry name" value="Hsp70_NEF-Inhibitors"/>
</dbReference>
<dbReference type="GO" id="GO:0005783">
    <property type="term" value="C:endoplasmic reticulum"/>
    <property type="evidence" value="ECO:0007669"/>
    <property type="project" value="TreeGrafter"/>
</dbReference>
<reference evidence="1" key="2">
    <citation type="submission" date="2021-04" db="EMBL/GenBank/DDBJ databases">
        <authorList>
            <person name="Podell S."/>
        </authorList>
    </citation>
    <scope>NUCLEOTIDE SEQUENCE</scope>
    <source>
        <strain evidence="1">Hildebrandi</strain>
    </source>
</reference>
<protein>
    <recommendedName>
        <fullName evidence="3">Nucleotide exchange factor Fes1 domain-containing protein</fullName>
    </recommendedName>
</protein>
<sequence length="373" mass="41177">MASGASGGGGSADPWAWLGLLKWTLAHQDGTKPSDISPMTEEDKAFLEKVMKEGIIDENERMKFILQEFSNAMEYYQSLSQTTGSTITDDLPSLPISEDALEDLLQELRDIVEQIDFARAFVAMKGTTYLLGAVTASSGIPEAIRNQCLGIMATLAQNNPPVQKELLELSAIKALSELFLQEDEDNVCPMSTKVAIIQAISAIVRNYDLTENVFEHLTQAPLLMVKGLDPDPVVTNEKLRTKTLFFLNAFLTSDTSSSARVNKFADAVNMVADPQYLDDGSNYQLREYSIGMLQQFLERKMGIKILLQRKELLVSLGVQRISAMRALTGEEADMAQIELEQWESFLVLLARAKAEDETASSLTTANAPMMIAM</sequence>
<evidence type="ECO:0000313" key="2">
    <source>
        <dbReference type="Proteomes" id="UP000693970"/>
    </source>
</evidence>
<comment type="caution">
    <text evidence="1">The sequence shown here is derived from an EMBL/GenBank/DDBJ whole genome shotgun (WGS) entry which is preliminary data.</text>
</comment>
<dbReference type="AlphaFoldDB" id="A0A9K3Q477"/>
<organism evidence="1 2">
    <name type="scientific">Nitzschia inconspicua</name>
    <dbReference type="NCBI Taxonomy" id="303405"/>
    <lineage>
        <taxon>Eukaryota</taxon>
        <taxon>Sar</taxon>
        <taxon>Stramenopiles</taxon>
        <taxon>Ochrophyta</taxon>
        <taxon>Bacillariophyta</taxon>
        <taxon>Bacillariophyceae</taxon>
        <taxon>Bacillariophycidae</taxon>
        <taxon>Bacillariales</taxon>
        <taxon>Bacillariaceae</taxon>
        <taxon>Nitzschia</taxon>
    </lineage>
</organism>
<dbReference type="PANTHER" id="PTHR19316">
    <property type="entry name" value="PROTEIN FOLDING REGULATOR"/>
    <property type="match status" value="1"/>
</dbReference>
<gene>
    <name evidence="1" type="ORF">IV203_019352</name>
</gene>
<reference evidence="1" key="1">
    <citation type="journal article" date="2021" name="Sci. Rep.">
        <title>Diploid genomic architecture of Nitzschia inconspicua, an elite biomass production diatom.</title>
        <authorList>
            <person name="Oliver A."/>
            <person name="Podell S."/>
            <person name="Pinowska A."/>
            <person name="Traller J.C."/>
            <person name="Smith S.R."/>
            <person name="McClure R."/>
            <person name="Beliaev A."/>
            <person name="Bohutskyi P."/>
            <person name="Hill E.A."/>
            <person name="Rabines A."/>
            <person name="Zheng H."/>
            <person name="Allen L.Z."/>
            <person name="Kuo A."/>
            <person name="Grigoriev I.V."/>
            <person name="Allen A.E."/>
            <person name="Hazlebeck D."/>
            <person name="Allen E.E."/>
        </authorList>
    </citation>
    <scope>NUCLEOTIDE SEQUENCE</scope>
    <source>
        <strain evidence="1">Hildebrandi</strain>
    </source>
</reference>
<evidence type="ECO:0000313" key="1">
    <source>
        <dbReference type="EMBL" id="KAG7370782.1"/>
    </source>
</evidence>
<evidence type="ECO:0008006" key="3">
    <source>
        <dbReference type="Google" id="ProtNLM"/>
    </source>
</evidence>
<keyword evidence="2" id="KW-1185">Reference proteome</keyword>
<dbReference type="GO" id="GO:0000774">
    <property type="term" value="F:adenyl-nucleotide exchange factor activity"/>
    <property type="evidence" value="ECO:0007669"/>
    <property type="project" value="TreeGrafter"/>
</dbReference>
<dbReference type="Proteomes" id="UP000693970">
    <property type="component" value="Unassembled WGS sequence"/>
</dbReference>
<dbReference type="PANTHER" id="PTHR19316:SF18">
    <property type="entry name" value="HSP70-BINDING PROTEIN 1"/>
    <property type="match status" value="1"/>
</dbReference>
<dbReference type="OrthoDB" id="10250458at2759"/>
<name>A0A9K3Q477_9STRA</name>